<protein>
    <submittedName>
        <fullName evidence="2">Uncharacterized protein</fullName>
    </submittedName>
</protein>
<reference evidence="2 3" key="1">
    <citation type="submission" date="2014-03" db="EMBL/GenBank/DDBJ databases">
        <title>Genomics of Bifidobacteria.</title>
        <authorList>
            <person name="Ventura M."/>
            <person name="Milani C."/>
            <person name="Lugli G.A."/>
        </authorList>
    </citation>
    <scope>NUCLEOTIDE SEQUENCE [LARGE SCALE GENOMIC DNA]</scope>
    <source>
        <strain evidence="2 3">LMG 10736</strain>
    </source>
</reference>
<feature type="region of interest" description="Disordered" evidence="1">
    <location>
        <begin position="1"/>
        <end position="26"/>
    </location>
</feature>
<dbReference type="AlphaFoldDB" id="A0A086ZFF3"/>
<gene>
    <name evidence="2" type="ORF">BBOU_1721</name>
</gene>
<feature type="compositionally biased region" description="Basic and acidic residues" evidence="1">
    <location>
        <begin position="14"/>
        <end position="26"/>
    </location>
</feature>
<evidence type="ECO:0000313" key="2">
    <source>
        <dbReference type="EMBL" id="KFI45253.1"/>
    </source>
</evidence>
<accession>A0A086ZFF3</accession>
<dbReference type="EMBL" id="JGYQ01000018">
    <property type="protein sequence ID" value="KFI45253.1"/>
    <property type="molecule type" value="Genomic_DNA"/>
</dbReference>
<name>A0A086ZFF3_9BIFI</name>
<sequence length="284" mass="30379">MSDSHGCSGRRAKMTTECRGEPRLDHSRGNGLVSGAQRMNSGQNAHALPARRDALMTTIVQARTYNEPIDMGRIVVLRQLHSPGISARSLLCDNATVVCDGDLTASRLSGSGKLIINGHARCDTLDFIGEIQCTGSITCANRLTVTGLARTQAGIDASHIVITGVVNAPRLFADDTVTIRCIGSGLSVQRAFPYAMHRSEIGVIDTSVVTAEHMVCDRIEAERIELNHACQVRVIPSSATLLHDTHSRVAFSAGPDGNLMIKKRIASEITAPSQRSISDCPARA</sequence>
<keyword evidence="3" id="KW-1185">Reference proteome</keyword>
<evidence type="ECO:0000256" key="1">
    <source>
        <dbReference type="SAM" id="MobiDB-lite"/>
    </source>
</evidence>
<proteinExistence type="predicted"/>
<comment type="caution">
    <text evidence="2">The sequence shown here is derived from an EMBL/GenBank/DDBJ whole genome shotgun (WGS) entry which is preliminary data.</text>
</comment>
<dbReference type="Proteomes" id="UP000029093">
    <property type="component" value="Unassembled WGS sequence"/>
</dbReference>
<organism evidence="2 3">
    <name type="scientific">Bifidobacterium boum</name>
    <dbReference type="NCBI Taxonomy" id="78343"/>
    <lineage>
        <taxon>Bacteria</taxon>
        <taxon>Bacillati</taxon>
        <taxon>Actinomycetota</taxon>
        <taxon>Actinomycetes</taxon>
        <taxon>Bifidobacteriales</taxon>
        <taxon>Bifidobacteriaceae</taxon>
        <taxon>Bifidobacterium</taxon>
    </lineage>
</organism>
<evidence type="ECO:0000313" key="3">
    <source>
        <dbReference type="Proteomes" id="UP000029093"/>
    </source>
</evidence>